<dbReference type="InterPro" id="IPR036390">
    <property type="entry name" value="WH_DNA-bd_sf"/>
</dbReference>
<dbReference type="Gene3D" id="1.10.10.10">
    <property type="entry name" value="Winged helix-like DNA-binding domain superfamily/Winged helix DNA-binding domain"/>
    <property type="match status" value="1"/>
</dbReference>
<evidence type="ECO:0000256" key="1">
    <source>
        <dbReference type="ARBA" id="ARBA00009437"/>
    </source>
</evidence>
<dbReference type="Pfam" id="PF03466">
    <property type="entry name" value="LysR_substrate"/>
    <property type="match status" value="1"/>
</dbReference>
<organism evidence="6 7">
    <name type="scientific">Hyphomonas hirschiana VP5</name>
    <dbReference type="NCBI Taxonomy" id="1280951"/>
    <lineage>
        <taxon>Bacteria</taxon>
        <taxon>Pseudomonadati</taxon>
        <taxon>Pseudomonadota</taxon>
        <taxon>Alphaproteobacteria</taxon>
        <taxon>Hyphomonadales</taxon>
        <taxon>Hyphomonadaceae</taxon>
        <taxon>Hyphomonas</taxon>
    </lineage>
</organism>
<dbReference type="PATRIC" id="fig|1280951.3.peg.2085"/>
<comment type="caution">
    <text evidence="6">The sequence shown here is derived from an EMBL/GenBank/DDBJ whole genome shotgun (WGS) entry which is preliminary data.</text>
</comment>
<name>A0A059FR04_9PROT</name>
<evidence type="ECO:0000313" key="6">
    <source>
        <dbReference type="EMBL" id="KCZ93079.1"/>
    </source>
</evidence>
<keyword evidence="7" id="KW-1185">Reference proteome</keyword>
<accession>A0A059FR04</accession>
<protein>
    <submittedName>
        <fullName evidence="6">LysR family transcriptional regulator</fullName>
    </submittedName>
</protein>
<dbReference type="FunFam" id="1.10.10.10:FF:000001">
    <property type="entry name" value="LysR family transcriptional regulator"/>
    <property type="match status" value="1"/>
</dbReference>
<dbReference type="InterPro" id="IPR058163">
    <property type="entry name" value="LysR-type_TF_proteobact-type"/>
</dbReference>
<keyword evidence="4" id="KW-0804">Transcription</keyword>
<evidence type="ECO:0000313" key="7">
    <source>
        <dbReference type="Proteomes" id="UP000025061"/>
    </source>
</evidence>
<dbReference type="InterPro" id="IPR000847">
    <property type="entry name" value="LysR_HTH_N"/>
</dbReference>
<evidence type="ECO:0000256" key="2">
    <source>
        <dbReference type="ARBA" id="ARBA00023015"/>
    </source>
</evidence>
<dbReference type="CDD" id="cd08422">
    <property type="entry name" value="PBP2_CrgA_like"/>
    <property type="match status" value="1"/>
</dbReference>
<dbReference type="Gene3D" id="3.40.190.290">
    <property type="match status" value="1"/>
</dbReference>
<dbReference type="PROSITE" id="PS50931">
    <property type="entry name" value="HTH_LYSR"/>
    <property type="match status" value="1"/>
</dbReference>
<dbReference type="SUPFAM" id="SSF46785">
    <property type="entry name" value="Winged helix' DNA-binding domain"/>
    <property type="match status" value="1"/>
</dbReference>
<dbReference type="PANTHER" id="PTHR30537:SF81">
    <property type="entry name" value="TRANSCRIPTIONAL REGULATOR-RELATED"/>
    <property type="match status" value="1"/>
</dbReference>
<evidence type="ECO:0000259" key="5">
    <source>
        <dbReference type="PROSITE" id="PS50931"/>
    </source>
</evidence>
<evidence type="ECO:0000256" key="4">
    <source>
        <dbReference type="ARBA" id="ARBA00023163"/>
    </source>
</evidence>
<evidence type="ECO:0000256" key="3">
    <source>
        <dbReference type="ARBA" id="ARBA00023125"/>
    </source>
</evidence>
<dbReference type="GO" id="GO:0006351">
    <property type="term" value="P:DNA-templated transcription"/>
    <property type="evidence" value="ECO:0007669"/>
    <property type="project" value="TreeGrafter"/>
</dbReference>
<proteinExistence type="inferred from homology"/>
<dbReference type="Pfam" id="PF00126">
    <property type="entry name" value="HTH_1"/>
    <property type="match status" value="1"/>
</dbReference>
<dbReference type="EMBL" id="ARYI01000008">
    <property type="protein sequence ID" value="KCZ93079.1"/>
    <property type="molecule type" value="Genomic_DNA"/>
</dbReference>
<sequence>MLMPEPAPVDLLDVTSFVRVVETGSIANAAARLGIAKSIVSRRVSRLEAVLGAQLLTRTPKGTTPTDIGREYYARAEAGLMELESAQEVVSKLTGEVSGLLRVQVQTAFGEFVFAPLLAEFARLHPQVQFDIRFEDRQVNMTDEAYDVAIWPGPASDPMLVTRKIAGIRWAVVASPAYLDARGRPATPADLSAHDALLHGLDSGIWHLQGSDGWEHVRMNSRFRADNGHMLLTAARADLGLALVPMFMVEELLGQGELEAVLPAFPHAWPDLHIFMPPQRAGIARVRALVKFLYQKLDGEV</sequence>
<dbReference type="AlphaFoldDB" id="A0A059FR04"/>
<keyword evidence="3" id="KW-0238">DNA-binding</keyword>
<comment type="similarity">
    <text evidence="1">Belongs to the LysR transcriptional regulatory family.</text>
</comment>
<dbReference type="GO" id="GO:0003700">
    <property type="term" value="F:DNA-binding transcription factor activity"/>
    <property type="evidence" value="ECO:0007669"/>
    <property type="project" value="InterPro"/>
</dbReference>
<dbReference type="SUPFAM" id="SSF53850">
    <property type="entry name" value="Periplasmic binding protein-like II"/>
    <property type="match status" value="1"/>
</dbReference>
<dbReference type="GO" id="GO:0043565">
    <property type="term" value="F:sequence-specific DNA binding"/>
    <property type="evidence" value="ECO:0007669"/>
    <property type="project" value="TreeGrafter"/>
</dbReference>
<dbReference type="InterPro" id="IPR005119">
    <property type="entry name" value="LysR_subst-bd"/>
</dbReference>
<keyword evidence="2" id="KW-0805">Transcription regulation</keyword>
<dbReference type="Proteomes" id="UP000025061">
    <property type="component" value="Unassembled WGS sequence"/>
</dbReference>
<reference evidence="6 7" key="1">
    <citation type="submission" date="2013-04" db="EMBL/GenBank/DDBJ databases">
        <title>Hyphomonas hirschiana VP5 Genome Sequencing.</title>
        <authorList>
            <person name="Lai Q."/>
            <person name="Shao Z."/>
        </authorList>
    </citation>
    <scope>NUCLEOTIDE SEQUENCE [LARGE SCALE GENOMIC DNA]</scope>
    <source>
        <strain evidence="6 7">VP5</strain>
    </source>
</reference>
<feature type="domain" description="HTH lysR-type" evidence="5">
    <location>
        <begin position="17"/>
        <end position="66"/>
    </location>
</feature>
<dbReference type="PANTHER" id="PTHR30537">
    <property type="entry name" value="HTH-TYPE TRANSCRIPTIONAL REGULATOR"/>
    <property type="match status" value="1"/>
</dbReference>
<dbReference type="InterPro" id="IPR036388">
    <property type="entry name" value="WH-like_DNA-bd_sf"/>
</dbReference>
<gene>
    <name evidence="6" type="ORF">HHI_10349</name>
</gene>